<name>A0A7I4YRU4_HAECO</name>
<dbReference type="OrthoDB" id="4713066at2759"/>
<dbReference type="SMART" id="SM00714">
    <property type="entry name" value="LITAF"/>
    <property type="match status" value="1"/>
</dbReference>
<keyword evidence="9" id="KW-1133">Transmembrane helix</keyword>
<evidence type="ECO:0000256" key="9">
    <source>
        <dbReference type="SAM" id="Phobius"/>
    </source>
</evidence>
<accession>A0A7I4YRU4</accession>
<evidence type="ECO:0000256" key="7">
    <source>
        <dbReference type="ARBA" id="ARBA00023136"/>
    </source>
</evidence>
<dbReference type="GO" id="GO:0008270">
    <property type="term" value="F:zinc ion binding"/>
    <property type="evidence" value="ECO:0007669"/>
    <property type="project" value="TreeGrafter"/>
</dbReference>
<feature type="transmembrane region" description="Helical" evidence="9">
    <location>
        <begin position="90"/>
        <end position="111"/>
    </location>
</feature>
<keyword evidence="6" id="KW-0862">Zinc</keyword>
<dbReference type="InterPro" id="IPR037519">
    <property type="entry name" value="LITAF_fam"/>
</dbReference>
<dbReference type="InterPro" id="IPR006629">
    <property type="entry name" value="LITAF"/>
</dbReference>
<feature type="region of interest" description="Disordered" evidence="8">
    <location>
        <begin position="1"/>
        <end position="43"/>
    </location>
</feature>
<dbReference type="WBParaSite" id="HCON_00126520-00001">
    <property type="protein sequence ID" value="HCON_00126520-00001"/>
    <property type="gene ID" value="HCON_00126520"/>
</dbReference>
<dbReference type="GO" id="GO:0031902">
    <property type="term" value="C:late endosome membrane"/>
    <property type="evidence" value="ECO:0007669"/>
    <property type="project" value="UniProtKB-SubCell"/>
</dbReference>
<feature type="domain" description="LITAF" evidence="10">
    <location>
        <begin position="58"/>
        <end position="141"/>
    </location>
</feature>
<evidence type="ECO:0000256" key="1">
    <source>
        <dbReference type="ARBA" id="ARBA00004414"/>
    </source>
</evidence>
<evidence type="ECO:0000256" key="4">
    <source>
        <dbReference type="ARBA" id="ARBA00005975"/>
    </source>
</evidence>
<evidence type="ECO:0000313" key="12">
    <source>
        <dbReference type="WBParaSite" id="HCON_00126520-00001"/>
    </source>
</evidence>
<comment type="similarity">
    <text evidence="4">Belongs to the CDIP1/LITAF family.</text>
</comment>
<organism evidence="11 12">
    <name type="scientific">Haemonchus contortus</name>
    <name type="common">Barber pole worm</name>
    <dbReference type="NCBI Taxonomy" id="6289"/>
    <lineage>
        <taxon>Eukaryota</taxon>
        <taxon>Metazoa</taxon>
        <taxon>Ecdysozoa</taxon>
        <taxon>Nematoda</taxon>
        <taxon>Chromadorea</taxon>
        <taxon>Rhabditida</taxon>
        <taxon>Rhabditina</taxon>
        <taxon>Rhabditomorpha</taxon>
        <taxon>Strongyloidea</taxon>
        <taxon>Trichostrongylidae</taxon>
        <taxon>Haemonchus</taxon>
    </lineage>
</organism>
<keyword evidence="11" id="KW-1185">Reference proteome</keyword>
<feature type="compositionally biased region" description="Pro residues" evidence="8">
    <location>
        <begin position="19"/>
        <end position="41"/>
    </location>
</feature>
<evidence type="ECO:0000256" key="3">
    <source>
        <dbReference type="ARBA" id="ARBA00004630"/>
    </source>
</evidence>
<reference evidence="12" key="1">
    <citation type="submission" date="2020-12" db="UniProtKB">
        <authorList>
            <consortium name="WormBaseParasite"/>
        </authorList>
    </citation>
    <scope>IDENTIFICATION</scope>
    <source>
        <strain evidence="12">MHco3</strain>
    </source>
</reference>
<evidence type="ECO:0000256" key="5">
    <source>
        <dbReference type="ARBA" id="ARBA00022723"/>
    </source>
</evidence>
<keyword evidence="7 9" id="KW-0472">Membrane</keyword>
<dbReference type="OMA" id="CCAGSKD"/>
<keyword evidence="5" id="KW-0479">Metal-binding</keyword>
<proteinExistence type="inferred from homology"/>
<evidence type="ECO:0000313" key="11">
    <source>
        <dbReference type="Proteomes" id="UP000025227"/>
    </source>
</evidence>
<evidence type="ECO:0000256" key="6">
    <source>
        <dbReference type="ARBA" id="ARBA00022833"/>
    </source>
</evidence>
<keyword evidence="9" id="KW-0812">Transmembrane</keyword>
<dbReference type="PROSITE" id="PS51837">
    <property type="entry name" value="LITAF"/>
    <property type="match status" value="1"/>
</dbReference>
<dbReference type="PANTHER" id="PTHR23292:SF4">
    <property type="entry name" value="LITAF DOMAIN-CONTAINING PROTEIN"/>
    <property type="match status" value="1"/>
</dbReference>
<comment type="subcellular location">
    <subcellularLocation>
        <location evidence="2">Endosome membrane</location>
        <topology evidence="2">Peripheral membrane protein</topology>
    </subcellularLocation>
    <subcellularLocation>
        <location evidence="1">Late endosome membrane</location>
    </subcellularLocation>
    <subcellularLocation>
        <location evidence="3">Lysosome membrane</location>
        <topology evidence="3">Peripheral membrane protein</topology>
        <orientation evidence="3">Cytoplasmic side</orientation>
    </subcellularLocation>
</comment>
<evidence type="ECO:0000259" key="10">
    <source>
        <dbReference type="PROSITE" id="PS51837"/>
    </source>
</evidence>
<dbReference type="AlphaFoldDB" id="A0A7I4YRU4"/>
<dbReference type="Proteomes" id="UP000025227">
    <property type="component" value="Unplaced"/>
</dbReference>
<dbReference type="GO" id="GO:0005765">
    <property type="term" value="C:lysosomal membrane"/>
    <property type="evidence" value="ECO:0007669"/>
    <property type="project" value="UniProtKB-SubCell"/>
</dbReference>
<dbReference type="PANTHER" id="PTHR23292">
    <property type="entry name" value="LIPOPOLYSACCHARIDE-INDUCED TUMOR NECROSIS FACTOR-ALPHA FACTOR"/>
    <property type="match status" value="1"/>
</dbReference>
<protein>
    <submittedName>
        <fullName evidence="12">LITAF domain-containing protein</fullName>
    </submittedName>
</protein>
<evidence type="ECO:0000256" key="8">
    <source>
        <dbReference type="SAM" id="MobiDB-lite"/>
    </source>
</evidence>
<sequence>MAAQQSAPPTYQDALKAPSAPPPSQPSPQVNVPPPQQPQPIPMQSGVVYTVQPQTIIVPPTVIVIKEADTFHPYPEFCPKCQQIVITRRVWVSGSCACFVLIIACFVPFLWPLLFFLCTPRFKDAHHHCPCCMTLLSIKRR</sequence>
<dbReference type="Pfam" id="PF10601">
    <property type="entry name" value="zf-LITAF-like"/>
    <property type="match status" value="1"/>
</dbReference>
<evidence type="ECO:0000256" key="2">
    <source>
        <dbReference type="ARBA" id="ARBA00004481"/>
    </source>
</evidence>